<accession>A0A8S3QHJ9</accession>
<dbReference type="PROSITE" id="PS50297">
    <property type="entry name" value="ANK_REP_REGION"/>
    <property type="match status" value="1"/>
</dbReference>
<dbReference type="InterPro" id="IPR002110">
    <property type="entry name" value="Ankyrin_rpt"/>
</dbReference>
<organism evidence="4 5">
    <name type="scientific">Mytilus edulis</name>
    <name type="common">Blue mussel</name>
    <dbReference type="NCBI Taxonomy" id="6550"/>
    <lineage>
        <taxon>Eukaryota</taxon>
        <taxon>Metazoa</taxon>
        <taxon>Spiralia</taxon>
        <taxon>Lophotrochozoa</taxon>
        <taxon>Mollusca</taxon>
        <taxon>Bivalvia</taxon>
        <taxon>Autobranchia</taxon>
        <taxon>Pteriomorphia</taxon>
        <taxon>Mytilida</taxon>
        <taxon>Mytiloidea</taxon>
        <taxon>Mytilidae</taxon>
        <taxon>Mytilinae</taxon>
        <taxon>Mytilus</taxon>
    </lineage>
</organism>
<dbReference type="InterPro" id="IPR036770">
    <property type="entry name" value="Ankyrin_rpt-contain_sf"/>
</dbReference>
<sequence>MIHDKIYETAVVVCGNENTECFISNASSIFIRDHFIFESLTNQQTDDDLKDQILLSEACEKGHTNVVQLLLANNENISLCNSDRDTPLHVACEGSHAETVKLLLQLNANKSLCNSYGESPLDVARDGNHTDTVNLLMQNNEDASKSECVLL</sequence>
<proteinExistence type="predicted"/>
<dbReference type="PANTHER" id="PTHR24171:SF10">
    <property type="entry name" value="ANKYRIN REPEAT DOMAIN-CONTAINING PROTEIN 29-LIKE"/>
    <property type="match status" value="1"/>
</dbReference>
<evidence type="ECO:0000256" key="3">
    <source>
        <dbReference type="PROSITE-ProRule" id="PRU00023"/>
    </source>
</evidence>
<dbReference type="Pfam" id="PF12796">
    <property type="entry name" value="Ank_2"/>
    <property type="match status" value="1"/>
</dbReference>
<name>A0A8S3QHJ9_MYTED</name>
<dbReference type="Proteomes" id="UP000683360">
    <property type="component" value="Unassembled WGS sequence"/>
</dbReference>
<dbReference type="PANTHER" id="PTHR24171">
    <property type="entry name" value="ANKYRIN REPEAT DOMAIN-CONTAINING PROTEIN 39-RELATED"/>
    <property type="match status" value="1"/>
</dbReference>
<keyword evidence="1" id="KW-0677">Repeat</keyword>
<gene>
    <name evidence="4" type="ORF">MEDL_11053</name>
</gene>
<feature type="repeat" description="ANK" evidence="3">
    <location>
        <begin position="83"/>
        <end position="115"/>
    </location>
</feature>
<keyword evidence="5" id="KW-1185">Reference proteome</keyword>
<reference evidence="4" key="1">
    <citation type="submission" date="2021-03" db="EMBL/GenBank/DDBJ databases">
        <authorList>
            <person name="Bekaert M."/>
        </authorList>
    </citation>
    <scope>NUCLEOTIDE SEQUENCE</scope>
</reference>
<dbReference type="AlphaFoldDB" id="A0A8S3QHJ9"/>
<evidence type="ECO:0000313" key="4">
    <source>
        <dbReference type="EMBL" id="CAG2196201.1"/>
    </source>
</evidence>
<dbReference type="PROSITE" id="PS50088">
    <property type="entry name" value="ANK_REPEAT"/>
    <property type="match status" value="1"/>
</dbReference>
<dbReference type="Gene3D" id="1.25.40.20">
    <property type="entry name" value="Ankyrin repeat-containing domain"/>
    <property type="match status" value="1"/>
</dbReference>
<dbReference type="OrthoDB" id="6108179at2759"/>
<dbReference type="SMART" id="SM00248">
    <property type="entry name" value="ANK"/>
    <property type="match status" value="3"/>
</dbReference>
<keyword evidence="2 3" id="KW-0040">ANK repeat</keyword>
<evidence type="ECO:0000313" key="5">
    <source>
        <dbReference type="Proteomes" id="UP000683360"/>
    </source>
</evidence>
<dbReference type="EMBL" id="CAJPWZ010000548">
    <property type="protein sequence ID" value="CAG2196201.1"/>
    <property type="molecule type" value="Genomic_DNA"/>
</dbReference>
<comment type="caution">
    <text evidence="4">The sequence shown here is derived from an EMBL/GenBank/DDBJ whole genome shotgun (WGS) entry which is preliminary data.</text>
</comment>
<evidence type="ECO:0000256" key="2">
    <source>
        <dbReference type="ARBA" id="ARBA00023043"/>
    </source>
</evidence>
<protein>
    <submittedName>
        <fullName evidence="4">Uncharacterized protein</fullName>
    </submittedName>
</protein>
<dbReference type="SUPFAM" id="SSF48403">
    <property type="entry name" value="Ankyrin repeat"/>
    <property type="match status" value="1"/>
</dbReference>
<evidence type="ECO:0000256" key="1">
    <source>
        <dbReference type="ARBA" id="ARBA00022737"/>
    </source>
</evidence>